<dbReference type="RefSeq" id="WP_269257304.1">
    <property type="nucleotide sequence ID" value="NZ_JAKHMK010000006.1"/>
</dbReference>
<organism evidence="1 2">
    <name type="scientific">Limosilactobacillus vaginalis</name>
    <dbReference type="NCBI Taxonomy" id="1633"/>
    <lineage>
        <taxon>Bacteria</taxon>
        <taxon>Bacillati</taxon>
        <taxon>Bacillota</taxon>
        <taxon>Bacilli</taxon>
        <taxon>Lactobacillales</taxon>
        <taxon>Lactobacillaceae</taxon>
        <taxon>Limosilactobacillus</taxon>
    </lineage>
</organism>
<dbReference type="EMBL" id="JAKHMS010000007">
    <property type="protein sequence ID" value="MCZ3781403.1"/>
    <property type="molecule type" value="Genomic_DNA"/>
</dbReference>
<evidence type="ECO:0000313" key="2">
    <source>
        <dbReference type="Proteomes" id="UP001527392"/>
    </source>
</evidence>
<evidence type="ECO:0000313" key="1">
    <source>
        <dbReference type="EMBL" id="MCZ3781403.1"/>
    </source>
</evidence>
<sequence>MQAVLDSKDYDTITAEVLKRITAKFELVPKQTKSEWLTLDEFKAKLPITKDKTWLKTFLLVRPEFKGQVINLNRGTGYKVKVSSQMVDWVNQHVDEIEWDKPLPKEVR</sequence>
<protein>
    <recommendedName>
        <fullName evidence="3">DUF771 domain-containing protein</fullName>
    </recommendedName>
</protein>
<reference evidence="1 2" key="1">
    <citation type="submission" date="2022-01" db="EMBL/GenBank/DDBJ databases">
        <title>VMRC isolate genome collection.</title>
        <authorList>
            <person name="France M."/>
            <person name="Rutt L."/>
            <person name="Humphrys M."/>
            <person name="Ravel J."/>
        </authorList>
    </citation>
    <scope>NUCLEOTIDE SEQUENCE [LARGE SCALE GENOMIC DNA]</scope>
    <source>
        <strain evidence="1 2">C0030B4</strain>
    </source>
</reference>
<name>A0ABT4K6P7_9LACO</name>
<comment type="caution">
    <text evidence="1">The sequence shown here is derived from an EMBL/GenBank/DDBJ whole genome shotgun (WGS) entry which is preliminary data.</text>
</comment>
<gene>
    <name evidence="1" type="ORF">L2504_04500</name>
</gene>
<accession>A0ABT4K6P7</accession>
<keyword evidence="2" id="KW-1185">Reference proteome</keyword>
<proteinExistence type="predicted"/>
<evidence type="ECO:0008006" key="3">
    <source>
        <dbReference type="Google" id="ProtNLM"/>
    </source>
</evidence>
<dbReference type="Proteomes" id="UP001527392">
    <property type="component" value="Unassembled WGS sequence"/>
</dbReference>